<dbReference type="RefSeq" id="WP_173125228.1">
    <property type="nucleotide sequence ID" value="NZ_JABRWJ010000005.1"/>
</dbReference>
<accession>A0ABX2EK97</accession>
<name>A0ABX2EK97_9BURK</name>
<organism evidence="2 3">
    <name type="scientific">Pseudaquabacterium terrae</name>
    <dbReference type="NCBI Taxonomy" id="2732868"/>
    <lineage>
        <taxon>Bacteria</taxon>
        <taxon>Pseudomonadati</taxon>
        <taxon>Pseudomonadota</taxon>
        <taxon>Betaproteobacteria</taxon>
        <taxon>Burkholderiales</taxon>
        <taxon>Sphaerotilaceae</taxon>
        <taxon>Pseudaquabacterium</taxon>
    </lineage>
</organism>
<dbReference type="EMBL" id="JABRWJ010000005">
    <property type="protein sequence ID" value="NRF68996.1"/>
    <property type="molecule type" value="Genomic_DNA"/>
</dbReference>
<keyword evidence="1" id="KW-1133">Transmembrane helix</keyword>
<evidence type="ECO:0000313" key="2">
    <source>
        <dbReference type="EMBL" id="NRF68996.1"/>
    </source>
</evidence>
<sequence>MWPAGCFLAAVFAMAGMPLGTMAVVALLVLYYPLIVSARYTSRRSLQGQVDAELDQIQADHVIRPFRRQQ</sequence>
<gene>
    <name evidence="2" type="ORF">HLB44_18545</name>
</gene>
<evidence type="ECO:0000313" key="3">
    <source>
        <dbReference type="Proteomes" id="UP000737171"/>
    </source>
</evidence>
<comment type="caution">
    <text evidence="2">The sequence shown here is derived from an EMBL/GenBank/DDBJ whole genome shotgun (WGS) entry which is preliminary data.</text>
</comment>
<keyword evidence="1" id="KW-0812">Transmembrane</keyword>
<feature type="transmembrane region" description="Helical" evidence="1">
    <location>
        <begin position="6"/>
        <end position="34"/>
    </location>
</feature>
<dbReference type="Proteomes" id="UP000737171">
    <property type="component" value="Unassembled WGS sequence"/>
</dbReference>
<evidence type="ECO:0008006" key="4">
    <source>
        <dbReference type="Google" id="ProtNLM"/>
    </source>
</evidence>
<keyword evidence="3" id="KW-1185">Reference proteome</keyword>
<proteinExistence type="predicted"/>
<evidence type="ECO:0000256" key="1">
    <source>
        <dbReference type="SAM" id="Phobius"/>
    </source>
</evidence>
<protein>
    <recommendedName>
        <fullName evidence="4">ABC transmembrane type-1 domain-containing protein</fullName>
    </recommendedName>
</protein>
<reference evidence="2 3" key="1">
    <citation type="submission" date="2020-05" db="EMBL/GenBank/DDBJ databases">
        <title>Aquincola sp. isolate from soil.</title>
        <authorList>
            <person name="Han J."/>
            <person name="Kim D.-U."/>
        </authorList>
    </citation>
    <scope>NUCLEOTIDE SEQUENCE [LARGE SCALE GENOMIC DNA]</scope>
    <source>
        <strain evidence="2 3">S2</strain>
    </source>
</reference>
<keyword evidence="1" id="KW-0472">Membrane</keyword>